<proteinExistence type="predicted"/>
<reference evidence="2 3" key="1">
    <citation type="journal article" date="2014" name="Int. J. Syst. Evol. Microbiol.">
        <title>Bradyrhizobium ottawaense sp. nov., a symbiotic nitrogen fixing bacterium from root nodules of soybeans in Canada.</title>
        <authorList>
            <person name="Yu X."/>
            <person name="Cloutier S."/>
            <person name="Tambong J.T."/>
            <person name="Bromfield E.S."/>
        </authorList>
    </citation>
    <scope>NUCLEOTIDE SEQUENCE [LARGE SCALE GENOMIC DNA]</scope>
    <source>
        <strain evidence="2 3">OO99</strain>
    </source>
</reference>
<sequence length="69" mass="7365">MGEGGSSRSGETGEGSLSALNARRETPHPIEFISTCGAALSHKGRGHSNAHRRPSGRLFSSRQTSKPYR</sequence>
<protein>
    <submittedName>
        <fullName evidence="2">Uncharacterized protein</fullName>
    </submittedName>
</protein>
<evidence type="ECO:0000313" key="3">
    <source>
        <dbReference type="Proteomes" id="UP000215703"/>
    </source>
</evidence>
<feature type="compositionally biased region" description="Basic residues" evidence="1">
    <location>
        <begin position="42"/>
        <end position="55"/>
    </location>
</feature>
<dbReference type="EMBL" id="CP029425">
    <property type="protein sequence ID" value="AWL94998.1"/>
    <property type="molecule type" value="Genomic_DNA"/>
</dbReference>
<feature type="region of interest" description="Disordered" evidence="1">
    <location>
        <begin position="1"/>
        <end position="69"/>
    </location>
</feature>
<evidence type="ECO:0000256" key="1">
    <source>
        <dbReference type="SAM" id="MobiDB-lite"/>
    </source>
</evidence>
<feature type="compositionally biased region" description="Polar residues" evidence="1">
    <location>
        <begin position="58"/>
        <end position="69"/>
    </location>
</feature>
<gene>
    <name evidence="2" type="ORF">CIT37_24710</name>
</gene>
<reference evidence="2 3" key="2">
    <citation type="journal article" date="2017" name="Syst. Appl. Microbiol.">
        <title>Soybeans inoculated with root zone soils of Canadian native legumes harbour diverse and novel Bradyrhizobium spp. that possess agricultural potential.</title>
        <authorList>
            <person name="Bromfield E.S.P."/>
            <person name="Cloutier S."/>
            <person name="Tambong J.T."/>
            <person name="Tran Thi T.V."/>
        </authorList>
    </citation>
    <scope>NUCLEOTIDE SEQUENCE [LARGE SCALE GENOMIC DNA]</scope>
    <source>
        <strain evidence="2 3">OO99</strain>
    </source>
</reference>
<dbReference type="AlphaFoldDB" id="A0A2U8PB81"/>
<feature type="compositionally biased region" description="Low complexity" evidence="1">
    <location>
        <begin position="8"/>
        <end position="18"/>
    </location>
</feature>
<dbReference type="OrthoDB" id="8256601at2"/>
<dbReference type="Proteomes" id="UP000215703">
    <property type="component" value="Chromosome"/>
</dbReference>
<evidence type="ECO:0000313" key="2">
    <source>
        <dbReference type="EMBL" id="AWL94998.1"/>
    </source>
</evidence>
<accession>A0A2U8PB81</accession>
<organism evidence="2 3">
    <name type="scientific">Bradyrhizobium ottawaense</name>
    <dbReference type="NCBI Taxonomy" id="931866"/>
    <lineage>
        <taxon>Bacteria</taxon>
        <taxon>Pseudomonadati</taxon>
        <taxon>Pseudomonadota</taxon>
        <taxon>Alphaproteobacteria</taxon>
        <taxon>Hyphomicrobiales</taxon>
        <taxon>Nitrobacteraceae</taxon>
        <taxon>Bradyrhizobium</taxon>
    </lineage>
</organism>
<name>A0A2U8PB81_9BRAD</name>